<dbReference type="InterPro" id="IPR011601">
    <property type="entry name" value="MurB_C"/>
</dbReference>
<proteinExistence type="inferred from homology"/>
<comment type="subcellular location">
    <subcellularLocation>
        <location evidence="3 16">Cytoplasm</location>
    </subcellularLocation>
</comment>
<dbReference type="InterPro" id="IPR016166">
    <property type="entry name" value="FAD-bd_PCMH"/>
</dbReference>
<evidence type="ECO:0000256" key="7">
    <source>
        <dbReference type="ARBA" id="ARBA00022630"/>
    </source>
</evidence>
<dbReference type="GO" id="GO:0071949">
    <property type="term" value="F:FAD binding"/>
    <property type="evidence" value="ECO:0007669"/>
    <property type="project" value="InterPro"/>
</dbReference>
<keyword evidence="11 16" id="KW-0573">Peptidoglycan synthesis</keyword>
<dbReference type="GO" id="GO:0008762">
    <property type="term" value="F:UDP-N-acetylmuramate dehydrogenase activity"/>
    <property type="evidence" value="ECO:0007669"/>
    <property type="project" value="UniProtKB-UniRule"/>
</dbReference>
<keyword evidence="10 16" id="KW-0133">Cell shape</keyword>
<dbReference type="SUPFAM" id="SSF56194">
    <property type="entry name" value="Uridine diphospho-N-Acetylenolpyruvylglucosamine reductase, MurB, C-terminal domain"/>
    <property type="match status" value="1"/>
</dbReference>
<keyword evidence="5 16" id="KW-0963">Cytoplasm</keyword>
<dbReference type="Gene3D" id="3.30.465.10">
    <property type="match status" value="1"/>
</dbReference>
<dbReference type="PANTHER" id="PTHR21071">
    <property type="entry name" value="UDP-N-ACETYLENOLPYRUVOYLGLUCOSAMINE REDUCTASE"/>
    <property type="match status" value="1"/>
</dbReference>
<keyword evidence="12 16" id="KW-0560">Oxidoreductase</keyword>
<comment type="similarity">
    <text evidence="16">Belongs to the MurB family.</text>
</comment>
<evidence type="ECO:0000256" key="5">
    <source>
        <dbReference type="ARBA" id="ARBA00022490"/>
    </source>
</evidence>
<feature type="domain" description="FAD-binding PCMH-type" evidence="17">
    <location>
        <begin position="37"/>
        <end position="203"/>
    </location>
</feature>
<evidence type="ECO:0000256" key="9">
    <source>
        <dbReference type="ARBA" id="ARBA00022857"/>
    </source>
</evidence>
<reference evidence="18 19" key="1">
    <citation type="submission" date="2014-07" db="EMBL/GenBank/DDBJ databases">
        <authorList>
            <person name="McCorrison J."/>
            <person name="Sanka R."/>
            <person name="Torralba M."/>
            <person name="Gillis M."/>
            <person name="Haft D.H."/>
            <person name="Methe B."/>
            <person name="Sutton G."/>
            <person name="Nelson K.E."/>
        </authorList>
    </citation>
    <scope>NUCLEOTIDE SEQUENCE [LARGE SCALE GENOMIC DNA]</scope>
    <source>
        <strain evidence="18 19">DNF00314</strain>
    </source>
</reference>
<evidence type="ECO:0000259" key="17">
    <source>
        <dbReference type="PROSITE" id="PS51387"/>
    </source>
</evidence>
<dbReference type="UniPathway" id="UPA00219"/>
<dbReference type="InterPro" id="IPR006094">
    <property type="entry name" value="Oxid_FAD_bind_N"/>
</dbReference>
<keyword evidence="8 16" id="KW-0274">FAD</keyword>
<comment type="pathway">
    <text evidence="4 16">Cell wall biogenesis; peptidoglycan biosynthesis.</text>
</comment>
<dbReference type="RefSeq" id="WP_081936441.1">
    <property type="nucleotide sequence ID" value="NZ_JRNT01000013.1"/>
</dbReference>
<dbReference type="PANTHER" id="PTHR21071:SF4">
    <property type="entry name" value="UDP-N-ACETYLENOLPYRUVOYLGLUCOSAMINE REDUCTASE"/>
    <property type="match status" value="1"/>
</dbReference>
<dbReference type="AlphaFoldDB" id="A0A096AKN1"/>
<dbReference type="InterPro" id="IPR016169">
    <property type="entry name" value="FAD-bd_PCMH_sub2"/>
</dbReference>
<dbReference type="InterPro" id="IPR016167">
    <property type="entry name" value="FAD-bd_PCMH_sub1"/>
</dbReference>
<dbReference type="Pfam" id="PF02873">
    <property type="entry name" value="MurB_C"/>
    <property type="match status" value="1"/>
</dbReference>
<protein>
    <recommendedName>
        <fullName evidence="16">UDP-N-acetylenolpyruvoylglucosamine reductase</fullName>
        <ecNumber evidence="16">1.3.1.98</ecNumber>
    </recommendedName>
    <alternativeName>
        <fullName evidence="16">UDP-N-acetylmuramate dehydrogenase</fullName>
    </alternativeName>
</protein>
<dbReference type="Proteomes" id="UP000029628">
    <property type="component" value="Unassembled WGS sequence"/>
</dbReference>
<dbReference type="InterPro" id="IPR003170">
    <property type="entry name" value="MurB"/>
</dbReference>
<evidence type="ECO:0000256" key="12">
    <source>
        <dbReference type="ARBA" id="ARBA00023002"/>
    </source>
</evidence>
<dbReference type="PROSITE" id="PS51387">
    <property type="entry name" value="FAD_PCMH"/>
    <property type="match status" value="1"/>
</dbReference>
<keyword evidence="13 16" id="KW-0131">Cell cycle</keyword>
<dbReference type="HAMAP" id="MF_00037">
    <property type="entry name" value="MurB"/>
    <property type="match status" value="1"/>
</dbReference>
<evidence type="ECO:0000256" key="11">
    <source>
        <dbReference type="ARBA" id="ARBA00022984"/>
    </source>
</evidence>
<keyword evidence="6 16" id="KW-0132">Cell division</keyword>
<dbReference type="NCBIfam" id="TIGR00179">
    <property type="entry name" value="murB"/>
    <property type="match status" value="1"/>
</dbReference>
<dbReference type="GO" id="GO:0071555">
    <property type="term" value="P:cell wall organization"/>
    <property type="evidence" value="ECO:0007669"/>
    <property type="project" value="UniProtKB-KW"/>
</dbReference>
<evidence type="ECO:0000313" key="18">
    <source>
        <dbReference type="EMBL" id="KGF47355.1"/>
    </source>
</evidence>
<feature type="active site" evidence="16">
    <location>
        <position position="182"/>
    </location>
</feature>
<organism evidence="18 19">
    <name type="scientific">Veillonella montpellierensis DNF00314</name>
    <dbReference type="NCBI Taxonomy" id="1401067"/>
    <lineage>
        <taxon>Bacteria</taxon>
        <taxon>Bacillati</taxon>
        <taxon>Bacillota</taxon>
        <taxon>Negativicutes</taxon>
        <taxon>Veillonellales</taxon>
        <taxon>Veillonellaceae</taxon>
        <taxon>Veillonella</taxon>
    </lineage>
</organism>
<keyword evidence="19" id="KW-1185">Reference proteome</keyword>
<evidence type="ECO:0000256" key="6">
    <source>
        <dbReference type="ARBA" id="ARBA00022618"/>
    </source>
</evidence>
<comment type="cofactor">
    <cofactor evidence="1 16">
        <name>FAD</name>
        <dbReference type="ChEBI" id="CHEBI:57692"/>
    </cofactor>
</comment>
<comment type="caution">
    <text evidence="18">The sequence shown here is derived from an EMBL/GenBank/DDBJ whole genome shotgun (WGS) entry which is preliminary data.</text>
</comment>
<gene>
    <name evidence="16 18" type="primary">murB</name>
    <name evidence="18" type="ORF">HMPREF0872_05090</name>
</gene>
<evidence type="ECO:0000313" key="19">
    <source>
        <dbReference type="Proteomes" id="UP000029628"/>
    </source>
</evidence>
<evidence type="ECO:0000256" key="16">
    <source>
        <dbReference type="HAMAP-Rule" id="MF_00037"/>
    </source>
</evidence>
<evidence type="ECO:0000256" key="10">
    <source>
        <dbReference type="ARBA" id="ARBA00022960"/>
    </source>
</evidence>
<comment type="catalytic activity">
    <reaction evidence="15 16">
        <text>UDP-N-acetyl-alpha-D-muramate + NADP(+) = UDP-N-acetyl-3-O-(1-carboxyvinyl)-alpha-D-glucosamine + NADPH + H(+)</text>
        <dbReference type="Rhea" id="RHEA:12248"/>
        <dbReference type="ChEBI" id="CHEBI:15378"/>
        <dbReference type="ChEBI" id="CHEBI:57783"/>
        <dbReference type="ChEBI" id="CHEBI:58349"/>
        <dbReference type="ChEBI" id="CHEBI:68483"/>
        <dbReference type="ChEBI" id="CHEBI:70757"/>
        <dbReference type="EC" id="1.3.1.98"/>
    </reaction>
</comment>
<accession>A0A096AKN1</accession>
<dbReference type="Pfam" id="PF01565">
    <property type="entry name" value="FAD_binding_4"/>
    <property type="match status" value="1"/>
</dbReference>
<keyword evidence="14 16" id="KW-0961">Cell wall biogenesis/degradation</keyword>
<evidence type="ECO:0000256" key="2">
    <source>
        <dbReference type="ARBA" id="ARBA00003921"/>
    </source>
</evidence>
<keyword evidence="9 16" id="KW-0521">NADP</keyword>
<dbReference type="GO" id="GO:0008360">
    <property type="term" value="P:regulation of cell shape"/>
    <property type="evidence" value="ECO:0007669"/>
    <property type="project" value="UniProtKB-KW"/>
</dbReference>
<evidence type="ECO:0000256" key="15">
    <source>
        <dbReference type="ARBA" id="ARBA00048914"/>
    </source>
</evidence>
<evidence type="ECO:0000256" key="14">
    <source>
        <dbReference type="ARBA" id="ARBA00023316"/>
    </source>
</evidence>
<dbReference type="Gene3D" id="3.90.78.10">
    <property type="entry name" value="UDP-N-acetylenolpyruvoylglucosamine reductase, C-terminal domain"/>
    <property type="match status" value="1"/>
</dbReference>
<evidence type="ECO:0000256" key="8">
    <source>
        <dbReference type="ARBA" id="ARBA00022827"/>
    </source>
</evidence>
<dbReference type="eggNOG" id="COG0812">
    <property type="taxonomic scope" value="Bacteria"/>
</dbReference>
<evidence type="ECO:0000256" key="13">
    <source>
        <dbReference type="ARBA" id="ARBA00023306"/>
    </source>
</evidence>
<dbReference type="GO" id="GO:0005829">
    <property type="term" value="C:cytosol"/>
    <property type="evidence" value="ECO:0007669"/>
    <property type="project" value="TreeGrafter"/>
</dbReference>
<keyword evidence="7 16" id="KW-0285">Flavoprotein</keyword>
<dbReference type="Gene3D" id="3.30.43.10">
    <property type="entry name" value="Uridine Diphospho-n-acetylenolpyruvylglucosamine Reductase, domain 2"/>
    <property type="match status" value="1"/>
</dbReference>
<evidence type="ECO:0000256" key="1">
    <source>
        <dbReference type="ARBA" id="ARBA00001974"/>
    </source>
</evidence>
<comment type="function">
    <text evidence="2 16">Cell wall formation.</text>
</comment>
<dbReference type="NCBIfam" id="NF010480">
    <property type="entry name" value="PRK13905.1"/>
    <property type="match status" value="1"/>
</dbReference>
<feature type="active site" evidence="16">
    <location>
        <position position="302"/>
    </location>
</feature>
<dbReference type="EMBL" id="JRNT01000013">
    <property type="protein sequence ID" value="KGF47355.1"/>
    <property type="molecule type" value="Genomic_DNA"/>
</dbReference>
<dbReference type="GO" id="GO:0009252">
    <property type="term" value="P:peptidoglycan biosynthetic process"/>
    <property type="evidence" value="ECO:0007669"/>
    <property type="project" value="UniProtKB-UniRule"/>
</dbReference>
<feature type="active site" description="Proton donor" evidence="16">
    <location>
        <position position="232"/>
    </location>
</feature>
<name>A0A096AKN1_9FIRM</name>
<dbReference type="InterPro" id="IPR036318">
    <property type="entry name" value="FAD-bd_PCMH-like_sf"/>
</dbReference>
<dbReference type="GO" id="GO:0051301">
    <property type="term" value="P:cell division"/>
    <property type="evidence" value="ECO:0007669"/>
    <property type="project" value="UniProtKB-KW"/>
</dbReference>
<sequence>MAMNNQNIKDFIQAVASKLPGELVREKEPLADHTTFKIGGPVDVFVTPRTIEELSFVMQMIDRYQIPLTILGLGSNVLVRDGGIRGAVVSLARMTTVKSCKEGVMTMGSGFLLKEVSEFALANSLTGLEFAVGIPGSLGGAVFMNAGAYISEMSRVVTAVWTVDAKGACRKYTTGEFDFAYRHSVFQHTGEVIAQVEMTLETGDAYEIQALMEDLTRRRESKQPLEYASAGSTFKRPEGYFAGTLIEETGLKGLSVGDAQVSEKHAGFVINKGHASACDVLTLIGQIQDKVYEAHGVQLEPEVRLLGIDK</sequence>
<dbReference type="EC" id="1.3.1.98" evidence="16"/>
<evidence type="ECO:0000256" key="3">
    <source>
        <dbReference type="ARBA" id="ARBA00004496"/>
    </source>
</evidence>
<dbReference type="SUPFAM" id="SSF56176">
    <property type="entry name" value="FAD-binding/transporter-associated domain-like"/>
    <property type="match status" value="1"/>
</dbReference>
<dbReference type="InterPro" id="IPR036635">
    <property type="entry name" value="MurB_C_sf"/>
</dbReference>
<evidence type="ECO:0000256" key="4">
    <source>
        <dbReference type="ARBA" id="ARBA00004752"/>
    </source>
</evidence>